<proteinExistence type="predicted"/>
<dbReference type="RefSeq" id="WP_013657207.1">
    <property type="nucleotide sequence ID" value="NC_015275.1"/>
</dbReference>
<sequence length="282" mass="32135">MSKGLLLENLLNEYLLDIRIKNYSDRQYGPTFDYISSTGLSGLKLKVPLKKISNVNSDSDTLTDSDEINWDLIINGKLPTLGELMDSKEQKGYVVEGLSRMSSSYKDASRCKPILPILSDPIKEDGDEDGIWDDKEPNKLRKDTLETLYASKISKKNSKNNPIYVNIKENTVYISANVYIVNNTMDRYTKLALDGIKERWEQNIVGSSYDFLPGLKGNVVVTLNQVDYEEIENGEKYPVYIRINEMGVSHNLNTILWSMKKSNFFVNVSTKDPRNEKPYSSD</sequence>
<reference evidence="1 2" key="1">
    <citation type="journal article" date="2011" name="J. Bacteriol.">
        <title>Complete genome sequence of the cellulose-degrading bacterium Cellulosilyticum lentocellum.</title>
        <authorList>
            <consortium name="US DOE Joint Genome Institute"/>
            <person name="Miller D.A."/>
            <person name="Suen G."/>
            <person name="Bruce D."/>
            <person name="Copeland A."/>
            <person name="Cheng J.F."/>
            <person name="Detter C."/>
            <person name="Goodwin L.A."/>
            <person name="Han C.S."/>
            <person name="Hauser L.J."/>
            <person name="Land M.L."/>
            <person name="Lapidus A."/>
            <person name="Lucas S."/>
            <person name="Meincke L."/>
            <person name="Pitluck S."/>
            <person name="Tapia R."/>
            <person name="Teshima H."/>
            <person name="Woyke T."/>
            <person name="Fox B.G."/>
            <person name="Angert E.R."/>
            <person name="Currie C.R."/>
        </authorList>
    </citation>
    <scope>NUCLEOTIDE SEQUENCE [LARGE SCALE GENOMIC DNA]</scope>
    <source>
        <strain evidence="2">ATCC 49066 / DSM 5427 / NCIMB 11756 / RHM5</strain>
    </source>
</reference>
<gene>
    <name evidence="1" type="ordered locus">Clole_2200</name>
</gene>
<dbReference type="AlphaFoldDB" id="F2JRJ2"/>
<dbReference type="HOGENOM" id="CLU_985870_0_0_9"/>
<evidence type="ECO:0000313" key="1">
    <source>
        <dbReference type="EMBL" id="ADZ83913.1"/>
    </source>
</evidence>
<keyword evidence="2" id="KW-1185">Reference proteome</keyword>
<evidence type="ECO:0000313" key="2">
    <source>
        <dbReference type="Proteomes" id="UP000008467"/>
    </source>
</evidence>
<accession>F2JRJ2</accession>
<dbReference type="Proteomes" id="UP000008467">
    <property type="component" value="Chromosome"/>
</dbReference>
<organism evidence="1 2">
    <name type="scientific">Cellulosilyticum lentocellum (strain ATCC 49066 / DSM 5427 / NCIMB 11756 / RHM5)</name>
    <name type="common">Clostridium lentocellum</name>
    <dbReference type="NCBI Taxonomy" id="642492"/>
    <lineage>
        <taxon>Bacteria</taxon>
        <taxon>Bacillati</taxon>
        <taxon>Bacillota</taxon>
        <taxon>Clostridia</taxon>
        <taxon>Lachnospirales</taxon>
        <taxon>Cellulosilyticaceae</taxon>
        <taxon>Cellulosilyticum</taxon>
    </lineage>
</organism>
<dbReference type="EMBL" id="CP002582">
    <property type="protein sequence ID" value="ADZ83913.1"/>
    <property type="molecule type" value="Genomic_DNA"/>
</dbReference>
<protein>
    <submittedName>
        <fullName evidence="1">Uncharacterized protein</fullName>
    </submittedName>
</protein>
<dbReference type="STRING" id="642492.Clole_2200"/>
<name>F2JRJ2_CELLD</name>
<dbReference type="KEGG" id="cle:Clole_2200"/>